<evidence type="ECO:0000256" key="4">
    <source>
        <dbReference type="ARBA" id="ARBA00022989"/>
    </source>
</evidence>
<reference evidence="10" key="1">
    <citation type="submission" date="2021-02" db="EMBL/GenBank/DDBJ databases">
        <title>Genome sequence Cadophora malorum strain M34.</title>
        <authorList>
            <person name="Stefanovic E."/>
            <person name="Vu D."/>
            <person name="Scully C."/>
            <person name="Dijksterhuis J."/>
            <person name="Roader J."/>
            <person name="Houbraken J."/>
        </authorList>
    </citation>
    <scope>NUCLEOTIDE SEQUENCE</scope>
    <source>
        <strain evidence="10">M34</strain>
    </source>
</reference>
<evidence type="ECO:0000256" key="7">
    <source>
        <dbReference type="SAM" id="MobiDB-lite"/>
    </source>
</evidence>
<comment type="subcellular location">
    <subcellularLocation>
        <location evidence="1">Membrane</location>
        <topology evidence="1">Multi-pass membrane protein</topology>
    </subcellularLocation>
</comment>
<evidence type="ECO:0000256" key="2">
    <source>
        <dbReference type="ARBA" id="ARBA00022448"/>
    </source>
</evidence>
<dbReference type="GO" id="GO:0022857">
    <property type="term" value="F:transmembrane transporter activity"/>
    <property type="evidence" value="ECO:0007669"/>
    <property type="project" value="InterPro"/>
</dbReference>
<evidence type="ECO:0000256" key="1">
    <source>
        <dbReference type="ARBA" id="ARBA00004141"/>
    </source>
</evidence>
<gene>
    <name evidence="10" type="ORF">IFR04_001775</name>
</gene>
<feature type="transmembrane region" description="Helical" evidence="8">
    <location>
        <begin position="432"/>
        <end position="454"/>
    </location>
</feature>
<evidence type="ECO:0000256" key="5">
    <source>
        <dbReference type="ARBA" id="ARBA00023136"/>
    </source>
</evidence>
<accession>A0A8H7WHN2</accession>
<dbReference type="InterPro" id="IPR020846">
    <property type="entry name" value="MFS_dom"/>
</dbReference>
<feature type="transmembrane region" description="Helical" evidence="8">
    <location>
        <begin position="340"/>
        <end position="361"/>
    </location>
</feature>
<feature type="transmembrane region" description="Helical" evidence="8">
    <location>
        <begin position="302"/>
        <end position="320"/>
    </location>
</feature>
<feature type="transmembrane region" description="Helical" evidence="8">
    <location>
        <begin position="205"/>
        <end position="224"/>
    </location>
</feature>
<dbReference type="Gene3D" id="1.20.1250.20">
    <property type="entry name" value="MFS general substrate transporter like domains"/>
    <property type="match status" value="2"/>
</dbReference>
<comment type="similarity">
    <text evidence="6">Belongs to the major facilitator superfamily. Allantoate permease family.</text>
</comment>
<feature type="transmembrane region" description="Helical" evidence="8">
    <location>
        <begin position="466"/>
        <end position="485"/>
    </location>
</feature>
<keyword evidence="2" id="KW-0813">Transport</keyword>
<dbReference type="Proteomes" id="UP000664132">
    <property type="component" value="Unassembled WGS sequence"/>
</dbReference>
<feature type="region of interest" description="Disordered" evidence="7">
    <location>
        <begin position="1"/>
        <end position="23"/>
    </location>
</feature>
<proteinExistence type="inferred from homology"/>
<keyword evidence="5 8" id="KW-0472">Membrane</keyword>
<dbReference type="InterPro" id="IPR036259">
    <property type="entry name" value="MFS_trans_sf"/>
</dbReference>
<dbReference type="OrthoDB" id="6730379at2759"/>
<feature type="transmembrane region" description="Helical" evidence="8">
    <location>
        <begin position="398"/>
        <end position="420"/>
    </location>
</feature>
<protein>
    <recommendedName>
        <fullName evidence="9">Major facilitator superfamily (MFS) profile domain-containing protein</fullName>
    </recommendedName>
</protein>
<evidence type="ECO:0000259" key="9">
    <source>
        <dbReference type="PROSITE" id="PS50850"/>
    </source>
</evidence>
<evidence type="ECO:0000313" key="11">
    <source>
        <dbReference type="Proteomes" id="UP000664132"/>
    </source>
</evidence>
<feature type="transmembrane region" description="Helical" evidence="8">
    <location>
        <begin position="143"/>
        <end position="168"/>
    </location>
</feature>
<dbReference type="AlphaFoldDB" id="A0A8H7WHN2"/>
<name>A0A8H7WHN2_9HELO</name>
<dbReference type="EMBL" id="JAFJYH010000014">
    <property type="protein sequence ID" value="KAG4425005.1"/>
    <property type="molecule type" value="Genomic_DNA"/>
</dbReference>
<sequence length="529" mass="57940">MSAEMDPEKTLAGLDGRKPSQSQNGTVTVANLVDADEALAFLTNHPRTVDIAIEGNVILDDPKQLRKLIRKIDLTIAPLLAAVYFLQFLDKTTLSYTAVMGIRDDTHLKGQDYSNLSMLFYIGFLAAEFPTQYLAQHISRLSLYLGVNIMLWGLILGCHAACTSFAGLAICRTLLGVFESCVAPILVLIIAMWYKKEEQGRRVSWFYVCNSLTMIFGGLLAYGVSFIQSKFASWRIFFVAIGGLTIGVGALVCVFLPDSPVKAKRFSDAEKVAALLRTKSNQSGTQNAHLKKDQVFETFKDIRVWLVCLCTMLSSIPNGGISNFNTILLTTFGYTSREALLMSAPGGAIGVICVLGVGYLSDKWRDRTSVMLIAILPTILGAGLMIGPDPDGIPKNKAGLLAASFLTGTFGAAFMLLLAWNASNIAGHTKKVTINALTMVSFATGNILGTQTFQAKEAPGYISGKISIIATLSALCFMIMILRWYNGMLNRKNEKILEGMSEEQKIETREKMAFADQTDRKNPFFKYTH</sequence>
<keyword evidence="3 8" id="KW-0812">Transmembrane</keyword>
<evidence type="ECO:0000256" key="8">
    <source>
        <dbReference type="SAM" id="Phobius"/>
    </source>
</evidence>
<dbReference type="Pfam" id="PF07690">
    <property type="entry name" value="MFS_1"/>
    <property type="match status" value="1"/>
</dbReference>
<dbReference type="PROSITE" id="PS50850">
    <property type="entry name" value="MFS"/>
    <property type="match status" value="1"/>
</dbReference>
<dbReference type="InterPro" id="IPR011701">
    <property type="entry name" value="MFS"/>
</dbReference>
<dbReference type="SUPFAM" id="SSF103473">
    <property type="entry name" value="MFS general substrate transporter"/>
    <property type="match status" value="1"/>
</dbReference>
<dbReference type="FunFam" id="1.20.1250.20:FF:000064">
    <property type="entry name" value="MFS allantoate transporter"/>
    <property type="match status" value="1"/>
</dbReference>
<dbReference type="PANTHER" id="PTHR43791:SF40">
    <property type="entry name" value="THIAMINE PATHWAY TRANSPORTER THI73"/>
    <property type="match status" value="1"/>
</dbReference>
<feature type="transmembrane region" description="Helical" evidence="8">
    <location>
        <begin position="236"/>
        <end position="256"/>
    </location>
</feature>
<keyword evidence="11" id="KW-1185">Reference proteome</keyword>
<evidence type="ECO:0000256" key="3">
    <source>
        <dbReference type="ARBA" id="ARBA00022692"/>
    </source>
</evidence>
<feature type="transmembrane region" description="Helical" evidence="8">
    <location>
        <begin position="368"/>
        <end position="386"/>
    </location>
</feature>
<evidence type="ECO:0000256" key="6">
    <source>
        <dbReference type="ARBA" id="ARBA00037968"/>
    </source>
</evidence>
<comment type="caution">
    <text evidence="10">The sequence shown here is derived from an EMBL/GenBank/DDBJ whole genome shotgun (WGS) entry which is preliminary data.</text>
</comment>
<keyword evidence="4 8" id="KW-1133">Transmembrane helix</keyword>
<feature type="transmembrane region" description="Helical" evidence="8">
    <location>
        <begin position="174"/>
        <end position="193"/>
    </location>
</feature>
<evidence type="ECO:0000313" key="10">
    <source>
        <dbReference type="EMBL" id="KAG4425005.1"/>
    </source>
</evidence>
<dbReference type="PANTHER" id="PTHR43791">
    <property type="entry name" value="PERMEASE-RELATED"/>
    <property type="match status" value="1"/>
</dbReference>
<dbReference type="GO" id="GO:0016020">
    <property type="term" value="C:membrane"/>
    <property type="evidence" value="ECO:0007669"/>
    <property type="project" value="UniProtKB-SubCell"/>
</dbReference>
<feature type="domain" description="Major facilitator superfamily (MFS) profile" evidence="9">
    <location>
        <begin position="76"/>
        <end position="491"/>
    </location>
</feature>
<organism evidence="10 11">
    <name type="scientific">Cadophora malorum</name>
    <dbReference type="NCBI Taxonomy" id="108018"/>
    <lineage>
        <taxon>Eukaryota</taxon>
        <taxon>Fungi</taxon>
        <taxon>Dikarya</taxon>
        <taxon>Ascomycota</taxon>
        <taxon>Pezizomycotina</taxon>
        <taxon>Leotiomycetes</taxon>
        <taxon>Helotiales</taxon>
        <taxon>Ploettnerulaceae</taxon>
        <taxon>Cadophora</taxon>
    </lineage>
</organism>